<feature type="region of interest" description="Disordered" evidence="1">
    <location>
        <begin position="53"/>
        <end position="72"/>
    </location>
</feature>
<protein>
    <submittedName>
        <fullName evidence="2">Uncharacterized protein</fullName>
    </submittedName>
</protein>
<evidence type="ECO:0000256" key="1">
    <source>
        <dbReference type="SAM" id="MobiDB-lite"/>
    </source>
</evidence>
<reference evidence="2" key="1">
    <citation type="submission" date="2021-07" db="EMBL/GenBank/DDBJ databases">
        <authorList>
            <person name="Luelf R.H."/>
        </authorList>
    </citation>
    <scope>NUCLEOTIDE SEQUENCE</scope>
    <source>
        <strain evidence="2">TMW 2.2304</strain>
    </source>
</reference>
<feature type="compositionally biased region" description="Basic and acidic residues" evidence="1">
    <location>
        <begin position="56"/>
        <end position="70"/>
    </location>
</feature>
<reference evidence="2" key="2">
    <citation type="journal article" date="2022" name="Syst. Appl. Microbiol.">
        <title>Chromohalobacter moromii sp. nov., a moderately halophilic bacterium isolated from lupine-based moromi fermentation.</title>
        <authorList>
            <person name="Lulf R.H."/>
            <person name="Hilgarth M."/>
            <person name="Ehrmann M.A."/>
        </authorList>
    </citation>
    <scope>NUCLEOTIDE SEQUENCE</scope>
    <source>
        <strain evidence="2">TMW 2.2304</strain>
    </source>
</reference>
<sequence>MTDTIHSLDSKEAIDNSNSKLTIDDIASFLEDFRVPMVCDLCHGKLDPVRAFVPPERPDQGEQPSVDRSKPALSSFVVHEQPMTKHEYAEFRSTCFTLACQRCGNARRLMVGPLHAWLKANKPERFGDG</sequence>
<dbReference type="Proteomes" id="UP001145353">
    <property type="component" value="Unassembled WGS sequence"/>
</dbReference>
<comment type="caution">
    <text evidence="2">The sequence shown here is derived from an EMBL/GenBank/DDBJ whole genome shotgun (WGS) entry which is preliminary data.</text>
</comment>
<dbReference type="EMBL" id="JAHXDE010000004">
    <property type="protein sequence ID" value="MCT8506170.1"/>
    <property type="molecule type" value="Genomic_DNA"/>
</dbReference>
<evidence type="ECO:0000313" key="3">
    <source>
        <dbReference type="Proteomes" id="UP001145353"/>
    </source>
</evidence>
<gene>
    <name evidence="2" type="ORF">KZO87_12375</name>
</gene>
<accession>A0A9X2X3Q5</accession>
<evidence type="ECO:0000313" key="2">
    <source>
        <dbReference type="EMBL" id="MCT8506170.1"/>
    </source>
</evidence>
<name>A0A9X2X3Q5_9GAMM</name>
<dbReference type="RefSeq" id="WP_261536066.1">
    <property type="nucleotide sequence ID" value="NZ_JAHXDE010000004.1"/>
</dbReference>
<proteinExistence type="predicted"/>
<dbReference type="AlphaFoldDB" id="A0A9X2X3Q5"/>
<keyword evidence="3" id="KW-1185">Reference proteome</keyword>
<organism evidence="2 3">
    <name type="scientific">Chromohalobacter moromii</name>
    <dbReference type="NCBI Taxonomy" id="2860329"/>
    <lineage>
        <taxon>Bacteria</taxon>
        <taxon>Pseudomonadati</taxon>
        <taxon>Pseudomonadota</taxon>
        <taxon>Gammaproteobacteria</taxon>
        <taxon>Oceanospirillales</taxon>
        <taxon>Halomonadaceae</taxon>
        <taxon>Chromohalobacter</taxon>
    </lineage>
</organism>